<evidence type="ECO:0000259" key="7">
    <source>
        <dbReference type="PROSITE" id="PS51999"/>
    </source>
</evidence>
<keyword evidence="5" id="KW-0175">Coiled coil</keyword>
<feature type="domain" description="GRF-type" evidence="7">
    <location>
        <begin position="27"/>
        <end position="72"/>
    </location>
</feature>
<name>A0A8T2FAT2_ARASU</name>
<evidence type="ECO:0000256" key="1">
    <source>
        <dbReference type="ARBA" id="ARBA00022723"/>
    </source>
</evidence>
<evidence type="ECO:0000256" key="6">
    <source>
        <dbReference type="SAM" id="MobiDB-lite"/>
    </source>
</evidence>
<evidence type="ECO:0000313" key="8">
    <source>
        <dbReference type="EMBL" id="KAG7633032.1"/>
    </source>
</evidence>
<evidence type="ECO:0000256" key="5">
    <source>
        <dbReference type="SAM" id="Coils"/>
    </source>
</evidence>
<keyword evidence="1" id="KW-0479">Metal-binding</keyword>
<proteinExistence type="predicted"/>
<evidence type="ECO:0000256" key="3">
    <source>
        <dbReference type="ARBA" id="ARBA00022833"/>
    </source>
</evidence>
<sequence length="141" mass="16249">MSNLSTSSTGSTGSRGRGRVDRMPKRCWCREGIVALTSKSDTNPYRRYFRCGFAATNKLRNDEHTFKWVDEALINDLDKFNAKIGEVEQQVKELRTQSLEFEKMVCEKVQMKIENELFEKVDDALAESKESNKKMMIVVVI</sequence>
<dbReference type="EMBL" id="JAEFBJ010000003">
    <property type="protein sequence ID" value="KAG7633032.1"/>
    <property type="molecule type" value="Genomic_DNA"/>
</dbReference>
<feature type="coiled-coil region" evidence="5">
    <location>
        <begin position="77"/>
        <end position="104"/>
    </location>
</feature>
<dbReference type="PROSITE" id="PS51999">
    <property type="entry name" value="ZF_GRF"/>
    <property type="match status" value="1"/>
</dbReference>
<evidence type="ECO:0000256" key="4">
    <source>
        <dbReference type="PROSITE-ProRule" id="PRU01343"/>
    </source>
</evidence>
<reference evidence="8 9" key="1">
    <citation type="submission" date="2020-12" db="EMBL/GenBank/DDBJ databases">
        <title>Concerted genomic and epigenomic changes stabilize Arabidopsis allopolyploids.</title>
        <authorList>
            <person name="Chen Z."/>
        </authorList>
    </citation>
    <scope>NUCLEOTIDE SEQUENCE [LARGE SCALE GENOMIC DNA]</scope>
    <source>
        <strain evidence="8">As9502</strain>
        <tissue evidence="8">Leaf</tissue>
    </source>
</reference>
<dbReference type="InterPro" id="IPR010666">
    <property type="entry name" value="Znf_GRF"/>
</dbReference>
<dbReference type="Proteomes" id="UP000694251">
    <property type="component" value="Chromosome 3"/>
</dbReference>
<keyword evidence="9" id="KW-1185">Reference proteome</keyword>
<evidence type="ECO:0000256" key="2">
    <source>
        <dbReference type="ARBA" id="ARBA00022771"/>
    </source>
</evidence>
<keyword evidence="3" id="KW-0862">Zinc</keyword>
<evidence type="ECO:0000313" key="9">
    <source>
        <dbReference type="Proteomes" id="UP000694251"/>
    </source>
</evidence>
<dbReference type="PANTHER" id="PTHR33248">
    <property type="entry name" value="ZINC ION-BINDING PROTEIN"/>
    <property type="match status" value="1"/>
</dbReference>
<gene>
    <name evidence="8" type="ORF">ISN44_As03g031330</name>
</gene>
<dbReference type="OrthoDB" id="1086532at2759"/>
<organism evidence="8 9">
    <name type="scientific">Arabidopsis suecica</name>
    <name type="common">Swedish thale-cress</name>
    <name type="synonym">Cardaminopsis suecica</name>
    <dbReference type="NCBI Taxonomy" id="45249"/>
    <lineage>
        <taxon>Eukaryota</taxon>
        <taxon>Viridiplantae</taxon>
        <taxon>Streptophyta</taxon>
        <taxon>Embryophyta</taxon>
        <taxon>Tracheophyta</taxon>
        <taxon>Spermatophyta</taxon>
        <taxon>Magnoliopsida</taxon>
        <taxon>eudicotyledons</taxon>
        <taxon>Gunneridae</taxon>
        <taxon>Pentapetalae</taxon>
        <taxon>rosids</taxon>
        <taxon>malvids</taxon>
        <taxon>Brassicales</taxon>
        <taxon>Brassicaceae</taxon>
        <taxon>Camelineae</taxon>
        <taxon>Arabidopsis</taxon>
    </lineage>
</organism>
<protein>
    <recommendedName>
        <fullName evidence="7">GRF-type domain-containing protein</fullName>
    </recommendedName>
</protein>
<comment type="caution">
    <text evidence="8">The sequence shown here is derived from an EMBL/GenBank/DDBJ whole genome shotgun (WGS) entry which is preliminary data.</text>
</comment>
<feature type="compositionally biased region" description="Low complexity" evidence="6">
    <location>
        <begin position="1"/>
        <end position="14"/>
    </location>
</feature>
<feature type="region of interest" description="Disordered" evidence="6">
    <location>
        <begin position="1"/>
        <end position="20"/>
    </location>
</feature>
<dbReference type="AlphaFoldDB" id="A0A8T2FAT2"/>
<dbReference type="GO" id="GO:0008270">
    <property type="term" value="F:zinc ion binding"/>
    <property type="evidence" value="ECO:0007669"/>
    <property type="project" value="UniProtKB-KW"/>
</dbReference>
<accession>A0A8T2FAT2</accession>
<keyword evidence="2 4" id="KW-0863">Zinc-finger</keyword>